<dbReference type="SMART" id="SM01332">
    <property type="entry name" value="Cyclin_C"/>
    <property type="match status" value="1"/>
</dbReference>
<evidence type="ECO:0000256" key="2">
    <source>
        <dbReference type="ARBA" id="ARBA00023127"/>
    </source>
</evidence>
<dbReference type="SMART" id="SM00385">
    <property type="entry name" value="CYCLIN"/>
    <property type="match status" value="1"/>
</dbReference>
<evidence type="ECO:0000313" key="8">
    <source>
        <dbReference type="EnsemblMetazoa" id="AMAM019460-PA"/>
    </source>
</evidence>
<evidence type="ECO:0000259" key="7">
    <source>
        <dbReference type="SMART" id="SM01332"/>
    </source>
</evidence>
<reference evidence="9" key="1">
    <citation type="submission" date="2013-09" db="EMBL/GenBank/DDBJ databases">
        <title>The Genome Sequence of Anopheles maculatus species B.</title>
        <authorList>
            <consortium name="The Broad Institute Genomics Platform"/>
            <person name="Neafsey D.E."/>
            <person name="Besansky N."/>
            <person name="Howell P."/>
            <person name="Walton C."/>
            <person name="Young S.K."/>
            <person name="Zeng Q."/>
            <person name="Gargeya S."/>
            <person name="Fitzgerald M."/>
            <person name="Haas B."/>
            <person name="Abouelleil A."/>
            <person name="Allen A.W."/>
            <person name="Alvarado L."/>
            <person name="Arachchi H.M."/>
            <person name="Berlin A.M."/>
            <person name="Chapman S.B."/>
            <person name="Gainer-Dewar J."/>
            <person name="Goldberg J."/>
            <person name="Griggs A."/>
            <person name="Gujja S."/>
            <person name="Hansen M."/>
            <person name="Howarth C."/>
            <person name="Imamovic A."/>
            <person name="Ireland A."/>
            <person name="Larimer J."/>
            <person name="McCowan C."/>
            <person name="Murphy C."/>
            <person name="Pearson M."/>
            <person name="Poon T.W."/>
            <person name="Priest M."/>
            <person name="Roberts A."/>
            <person name="Saif S."/>
            <person name="Shea T."/>
            <person name="Sisk P."/>
            <person name="Sykes S."/>
            <person name="Wortman J."/>
            <person name="Nusbaum C."/>
            <person name="Birren B."/>
        </authorList>
    </citation>
    <scope>NUCLEOTIDE SEQUENCE [LARGE SCALE GENOMIC DNA]</scope>
    <source>
        <strain evidence="9">maculatus3</strain>
    </source>
</reference>
<dbReference type="InterPro" id="IPR046965">
    <property type="entry name" value="Cyclin_A/B-like"/>
</dbReference>
<feature type="domain" description="Cyclin C-terminal" evidence="7">
    <location>
        <begin position="299"/>
        <end position="428"/>
    </location>
</feature>
<organism evidence="8 9">
    <name type="scientific">Anopheles maculatus</name>
    <dbReference type="NCBI Taxonomy" id="74869"/>
    <lineage>
        <taxon>Eukaryota</taxon>
        <taxon>Metazoa</taxon>
        <taxon>Ecdysozoa</taxon>
        <taxon>Arthropoda</taxon>
        <taxon>Hexapoda</taxon>
        <taxon>Insecta</taxon>
        <taxon>Pterygota</taxon>
        <taxon>Neoptera</taxon>
        <taxon>Endopterygota</taxon>
        <taxon>Diptera</taxon>
        <taxon>Nematocera</taxon>
        <taxon>Culicoidea</taxon>
        <taxon>Culicidae</taxon>
        <taxon>Anophelinae</taxon>
        <taxon>Anopheles</taxon>
        <taxon>Anopheles maculatus group</taxon>
    </lineage>
</organism>
<accession>A0A182T4H6</accession>
<dbReference type="Pfam" id="PF00134">
    <property type="entry name" value="Cyclin_N"/>
    <property type="match status" value="1"/>
</dbReference>
<dbReference type="PANTHER" id="PTHR10177">
    <property type="entry name" value="CYCLINS"/>
    <property type="match status" value="1"/>
</dbReference>
<keyword evidence="3" id="KW-0131">Cell cycle</keyword>
<dbReference type="AlphaFoldDB" id="A0A182T4H6"/>
<dbReference type="EnsemblMetazoa" id="AMAM019460-RA">
    <property type="protein sequence ID" value="AMAM019460-PA"/>
    <property type="gene ID" value="AMAM019460"/>
</dbReference>
<dbReference type="InterPro" id="IPR048258">
    <property type="entry name" value="Cyclins_cyclin-box"/>
</dbReference>
<keyword evidence="9" id="KW-1185">Reference proteome</keyword>
<protein>
    <submittedName>
        <fullName evidence="8">Uncharacterized protein</fullName>
    </submittedName>
</protein>
<dbReference type="GO" id="GO:0044772">
    <property type="term" value="P:mitotic cell cycle phase transition"/>
    <property type="evidence" value="ECO:0007669"/>
    <property type="project" value="InterPro"/>
</dbReference>
<dbReference type="VEuPathDB" id="VectorBase:AMAM019460"/>
<dbReference type="Gene3D" id="1.10.472.10">
    <property type="entry name" value="Cyclin-like"/>
    <property type="match status" value="2"/>
</dbReference>
<proteinExistence type="inferred from homology"/>
<comment type="similarity">
    <text evidence="4">Belongs to the cyclin family.</text>
</comment>
<evidence type="ECO:0000313" key="9">
    <source>
        <dbReference type="Proteomes" id="UP000075901"/>
    </source>
</evidence>
<name>A0A182T4H6_9DIPT</name>
<dbReference type="Pfam" id="PF02984">
    <property type="entry name" value="Cyclin_C"/>
    <property type="match status" value="1"/>
</dbReference>
<feature type="domain" description="Cyclin-like" evidence="6">
    <location>
        <begin position="303"/>
        <end position="394"/>
    </location>
</feature>
<dbReference type="PIRSF" id="PIRSF001771">
    <property type="entry name" value="Cyclin_A_B_D_E"/>
    <property type="match status" value="1"/>
</dbReference>
<evidence type="ECO:0000259" key="6">
    <source>
        <dbReference type="SMART" id="SM00385"/>
    </source>
</evidence>
<dbReference type="InterPro" id="IPR004367">
    <property type="entry name" value="Cyclin_C-dom"/>
</dbReference>
<feature type="compositionally biased region" description="Low complexity" evidence="5">
    <location>
        <begin position="156"/>
        <end position="165"/>
    </location>
</feature>
<evidence type="ECO:0000256" key="3">
    <source>
        <dbReference type="ARBA" id="ARBA00023306"/>
    </source>
</evidence>
<dbReference type="PROSITE" id="PS00292">
    <property type="entry name" value="CYCLINS"/>
    <property type="match status" value="1"/>
</dbReference>
<dbReference type="InterPro" id="IPR013763">
    <property type="entry name" value="Cyclin-like_dom"/>
</dbReference>
<keyword evidence="2 4" id="KW-0195">Cyclin</keyword>
<dbReference type="InterPro" id="IPR036915">
    <property type="entry name" value="Cyclin-like_sf"/>
</dbReference>
<feature type="region of interest" description="Disordered" evidence="5">
    <location>
        <begin position="146"/>
        <end position="179"/>
    </location>
</feature>
<dbReference type="SUPFAM" id="SSF47954">
    <property type="entry name" value="Cyclin-like"/>
    <property type="match status" value="2"/>
</dbReference>
<dbReference type="InterPro" id="IPR006671">
    <property type="entry name" value="Cyclin_N"/>
</dbReference>
<dbReference type="GO" id="GO:0016538">
    <property type="term" value="F:cyclin-dependent protein serine/threonine kinase regulator activity"/>
    <property type="evidence" value="ECO:0007669"/>
    <property type="project" value="InterPro"/>
</dbReference>
<evidence type="ECO:0000256" key="5">
    <source>
        <dbReference type="SAM" id="MobiDB-lite"/>
    </source>
</evidence>
<dbReference type="GO" id="GO:0051301">
    <property type="term" value="P:cell division"/>
    <property type="evidence" value="ECO:0007669"/>
    <property type="project" value="UniProtKB-KW"/>
</dbReference>
<reference evidence="8" key="2">
    <citation type="submission" date="2020-05" db="UniProtKB">
        <authorList>
            <consortium name="EnsemblMetazoa"/>
        </authorList>
    </citation>
    <scope>IDENTIFICATION</scope>
    <source>
        <strain evidence="8">maculatus3</strain>
    </source>
</reference>
<evidence type="ECO:0000256" key="4">
    <source>
        <dbReference type="RuleBase" id="RU000383"/>
    </source>
</evidence>
<dbReference type="Proteomes" id="UP000075901">
    <property type="component" value="Unassembled WGS sequence"/>
</dbReference>
<sequence>MSRIIRIDENHVAGNLHEGGGMKKMVAATRRPVLGELGNKVLRNASQELLGKGAEKGAVLKNTNPTLKNIKPRVDTRWRKADGTAAAVTVPKKPITRSDSIKSTADPKAAGNAEPVKVHVQLSKGNEVKHVTLKREDSQLSLRTLAKQNRKVQPKSAPSSGASSSDENETISKTIKKPERLDTHSQKLLESIENIDVNDGWNPMLVSEYVNDIYKYLNELESRPGYALRENFLEGHKEISHKMRTILIDWINEVHHQFKLDIDTYHMTVSLIDRYLQKYQILEMEKEMVRALDFNLGKPLPTHFLRRFSKAAKASDVNHVLAKYLIELASVDYSTAHYKPSEIAAAALYISLYLFPLPSEDGNNASGLVWTKTLEHYTHYSVRGLSPIVQRLANVIKSVPKMMEKKLKSPWLKYSSSKFQNISTHSKLKGVDIDMLAEGKLAL</sequence>
<dbReference type="InterPro" id="IPR039361">
    <property type="entry name" value="Cyclin"/>
</dbReference>
<feature type="region of interest" description="Disordered" evidence="5">
    <location>
        <begin position="94"/>
        <end position="115"/>
    </location>
</feature>
<evidence type="ECO:0000256" key="1">
    <source>
        <dbReference type="ARBA" id="ARBA00022618"/>
    </source>
</evidence>
<keyword evidence="1" id="KW-0132">Cell division</keyword>